<organism evidence="1 2">
    <name type="scientific">Trypanosoma rangeli</name>
    <dbReference type="NCBI Taxonomy" id="5698"/>
    <lineage>
        <taxon>Eukaryota</taxon>
        <taxon>Discoba</taxon>
        <taxon>Euglenozoa</taxon>
        <taxon>Kinetoplastea</taxon>
        <taxon>Metakinetoplastina</taxon>
        <taxon>Trypanosomatida</taxon>
        <taxon>Trypanosomatidae</taxon>
        <taxon>Trypanosoma</taxon>
        <taxon>Herpetosoma</taxon>
    </lineage>
</organism>
<accession>A0A422MNS0</accession>
<sequence>MQKENGTLALLTQFGDTYLNTVLPVLRRFDVVAFAPLTALSAVRGWNPNMYFLCADPATEPPALARFAVARLRVLRMGFTYPRNILFWRQRVRAGRACDVGGGLRAERRLRCAGCWARWGRPEGVRCCVGAVCCDLDAGCDCVWLADTRHREVHCEDAGGRTHRWRVPAGSLGGAGRCF</sequence>
<protein>
    <submittedName>
        <fullName evidence="1">Receptor-type adenylate cyclase</fullName>
    </submittedName>
</protein>
<dbReference type="GeneID" id="40334480"/>
<gene>
    <name evidence="1" type="ORF">TraAM80_10547</name>
</gene>
<dbReference type="EMBL" id="MKGL01001045">
    <property type="protein sequence ID" value="RNE94847.1"/>
    <property type="molecule type" value="Genomic_DNA"/>
</dbReference>
<dbReference type="RefSeq" id="XP_029232997.1">
    <property type="nucleotide sequence ID" value="XM_029387160.1"/>
</dbReference>
<evidence type="ECO:0000313" key="2">
    <source>
        <dbReference type="Proteomes" id="UP000283634"/>
    </source>
</evidence>
<evidence type="ECO:0000313" key="1">
    <source>
        <dbReference type="EMBL" id="RNE94847.1"/>
    </source>
</evidence>
<comment type="caution">
    <text evidence="1">The sequence shown here is derived from an EMBL/GenBank/DDBJ whole genome shotgun (WGS) entry which is preliminary data.</text>
</comment>
<dbReference type="VEuPathDB" id="TriTrypDB:TRSC58_03414"/>
<reference evidence="1 2" key="1">
    <citation type="journal article" date="2018" name="BMC Genomics">
        <title>Genomic comparison of Trypanosoma conorhini and Trypanosoma rangeli to Trypanosoma cruzi strains of high and low virulence.</title>
        <authorList>
            <person name="Bradwell K.R."/>
            <person name="Koparde V.N."/>
            <person name="Matveyev A.V."/>
            <person name="Serrano M.G."/>
            <person name="Alves J.M."/>
            <person name="Parikh H."/>
            <person name="Huang B."/>
            <person name="Lee V."/>
            <person name="Espinosa-Alvarez O."/>
            <person name="Ortiz P.A."/>
            <person name="Costa-Martins A.G."/>
            <person name="Teixeira M.M."/>
            <person name="Buck G.A."/>
        </authorList>
    </citation>
    <scope>NUCLEOTIDE SEQUENCE [LARGE SCALE GENOMIC DNA]</scope>
    <source>
        <strain evidence="1 2">AM80</strain>
    </source>
</reference>
<name>A0A422MNS0_TRYRA</name>
<keyword evidence="2" id="KW-1185">Reference proteome</keyword>
<proteinExistence type="predicted"/>
<dbReference type="Proteomes" id="UP000283634">
    <property type="component" value="Unassembled WGS sequence"/>
</dbReference>
<keyword evidence="1" id="KW-0675">Receptor</keyword>
<dbReference type="AlphaFoldDB" id="A0A422MNS0"/>